<keyword evidence="2" id="KW-0479">Metal-binding</keyword>
<dbReference type="OrthoDB" id="9780293at2"/>
<proteinExistence type="inferred from homology"/>
<dbReference type="Gene3D" id="3.90.850.10">
    <property type="entry name" value="Fumarylacetoacetase-like, C-terminal domain"/>
    <property type="match status" value="1"/>
</dbReference>
<dbReference type="GO" id="GO:0019752">
    <property type="term" value="P:carboxylic acid metabolic process"/>
    <property type="evidence" value="ECO:0007669"/>
    <property type="project" value="UniProtKB-ARBA"/>
</dbReference>
<keyword evidence="5" id="KW-1185">Reference proteome</keyword>
<dbReference type="EMBL" id="LWQU01000054">
    <property type="protein sequence ID" value="OAN60937.1"/>
    <property type="molecule type" value="Genomic_DNA"/>
</dbReference>
<dbReference type="PANTHER" id="PTHR42796">
    <property type="entry name" value="FUMARYLACETOACETATE HYDROLASE DOMAIN-CONTAINING PROTEIN 2A-RELATED"/>
    <property type="match status" value="1"/>
</dbReference>
<dbReference type="FunFam" id="3.90.850.10:FF:000002">
    <property type="entry name" value="2-hydroxyhepta-2,4-diene-1,7-dioate isomerase"/>
    <property type="match status" value="1"/>
</dbReference>
<name>A0A178MYA4_9PROT</name>
<dbReference type="GO" id="GO:0016853">
    <property type="term" value="F:isomerase activity"/>
    <property type="evidence" value="ECO:0007669"/>
    <property type="project" value="UniProtKB-ARBA"/>
</dbReference>
<dbReference type="AlphaFoldDB" id="A0A178MYA4"/>
<gene>
    <name evidence="4" type="ORF">A6A05_06930</name>
</gene>
<dbReference type="PANTHER" id="PTHR42796:SF4">
    <property type="entry name" value="FUMARYLACETOACETATE HYDROLASE DOMAIN-CONTAINING PROTEIN 2A"/>
    <property type="match status" value="1"/>
</dbReference>
<evidence type="ECO:0000313" key="5">
    <source>
        <dbReference type="Proteomes" id="UP000078543"/>
    </source>
</evidence>
<protein>
    <recommendedName>
        <fullName evidence="3">Fumarylacetoacetase-like C-terminal domain-containing protein</fullName>
    </recommendedName>
</protein>
<comment type="similarity">
    <text evidence="1">Belongs to the FAH family.</text>
</comment>
<dbReference type="InterPro" id="IPR036663">
    <property type="entry name" value="Fumarylacetoacetase_C_sf"/>
</dbReference>
<dbReference type="RefSeq" id="WP_068497312.1">
    <property type="nucleotide sequence ID" value="NZ_LWQU01000054.1"/>
</dbReference>
<evidence type="ECO:0000259" key="3">
    <source>
        <dbReference type="Pfam" id="PF01557"/>
    </source>
</evidence>
<dbReference type="Pfam" id="PF01557">
    <property type="entry name" value="FAA_hydrolase"/>
    <property type="match status" value="1"/>
</dbReference>
<dbReference type="InterPro" id="IPR011234">
    <property type="entry name" value="Fumarylacetoacetase-like_C"/>
</dbReference>
<dbReference type="STRING" id="1437059.A6A05_06930"/>
<accession>A0A178MYA4</accession>
<feature type="domain" description="Fumarylacetoacetase-like C-terminal" evidence="3">
    <location>
        <begin position="73"/>
        <end position="275"/>
    </location>
</feature>
<comment type="caution">
    <text evidence="4">The sequence shown here is derived from an EMBL/GenBank/DDBJ whole genome shotgun (WGS) entry which is preliminary data.</text>
</comment>
<sequence>MKLARWGARGAERPGLIDAKGNLRDLSGHCTDLTPDMLAADRLSRLAALDPASLPLVPGEPRLGVPLDGIGSIIAIGLNYRDHAAETGLALPAEPVVFSKHRSSLAGPYDPLAIPPGTEKLDWEVELGVVIGNAAWQVSEDQALDHVAGYCTANDVSARDWQIERGGQWIKGKSGPGFCPLGPWLVTKDEVADPQALSLSTHVDGRRKQNGTTADMVFPVRALVAYLSRFMVLEAGDVIVTGTPAGVGLATGRYLYPGAVMEVEVAGLGRQRVVVG</sequence>
<dbReference type="InterPro" id="IPR051121">
    <property type="entry name" value="FAH"/>
</dbReference>
<evidence type="ECO:0000313" key="4">
    <source>
        <dbReference type="EMBL" id="OAN60937.1"/>
    </source>
</evidence>
<dbReference type="SUPFAM" id="SSF56529">
    <property type="entry name" value="FAH"/>
    <property type="match status" value="1"/>
</dbReference>
<evidence type="ECO:0000256" key="2">
    <source>
        <dbReference type="ARBA" id="ARBA00022723"/>
    </source>
</evidence>
<dbReference type="GO" id="GO:0046872">
    <property type="term" value="F:metal ion binding"/>
    <property type="evidence" value="ECO:0007669"/>
    <property type="project" value="UniProtKB-KW"/>
</dbReference>
<dbReference type="Proteomes" id="UP000078543">
    <property type="component" value="Unassembled WGS sequence"/>
</dbReference>
<reference evidence="4 5" key="1">
    <citation type="submission" date="2016-04" db="EMBL/GenBank/DDBJ databases">
        <title>Draft genome sequence of freshwater magnetotactic bacteria Magnetospirillum marisnigri SP-1 and Magnetospirillum moscoviense BB-1.</title>
        <authorList>
            <person name="Koziaeva V."/>
            <person name="Dziuba M.V."/>
            <person name="Ivanov T.M."/>
            <person name="Kuznetsov B."/>
            <person name="Grouzdev D.S."/>
        </authorList>
    </citation>
    <scope>NUCLEOTIDE SEQUENCE [LARGE SCALE GENOMIC DNA]</scope>
    <source>
        <strain evidence="4 5">BB-1</strain>
    </source>
</reference>
<organism evidence="4 5">
    <name type="scientific">Magnetospirillum moscoviense</name>
    <dbReference type="NCBI Taxonomy" id="1437059"/>
    <lineage>
        <taxon>Bacteria</taxon>
        <taxon>Pseudomonadati</taxon>
        <taxon>Pseudomonadota</taxon>
        <taxon>Alphaproteobacteria</taxon>
        <taxon>Rhodospirillales</taxon>
        <taxon>Rhodospirillaceae</taxon>
        <taxon>Magnetospirillum</taxon>
    </lineage>
</organism>
<evidence type="ECO:0000256" key="1">
    <source>
        <dbReference type="ARBA" id="ARBA00010211"/>
    </source>
</evidence>